<feature type="non-terminal residue" evidence="1">
    <location>
        <position position="84"/>
    </location>
</feature>
<protein>
    <submittedName>
        <fullName evidence="1">Putative ovule protein</fullName>
    </submittedName>
</protein>
<evidence type="ECO:0000313" key="1">
    <source>
        <dbReference type="EMBL" id="JAP08150.1"/>
    </source>
</evidence>
<dbReference type="EMBL" id="GEDG01037405">
    <property type="protein sequence ID" value="JAP08150.1"/>
    <property type="molecule type" value="Transcribed_RNA"/>
</dbReference>
<name>A0A0V0GLL9_SOLCH</name>
<sequence length="84" mass="9596">MSCAVYYECGDYFSQCVYFSSIWCAVMELGATVLELKALSGDESFYFFDERGVQASFRAHRLIPRDTCYLPPATSTRFIVSLYT</sequence>
<reference evidence="1" key="1">
    <citation type="submission" date="2015-12" db="EMBL/GenBank/DDBJ databases">
        <title>Gene expression during late stages of embryo sac development: a critical building block for successful pollen-pistil interactions.</title>
        <authorList>
            <person name="Liu Y."/>
            <person name="Joly V."/>
            <person name="Sabar M."/>
            <person name="Matton D.P."/>
        </authorList>
    </citation>
    <scope>NUCLEOTIDE SEQUENCE</scope>
</reference>
<organism evidence="1">
    <name type="scientific">Solanum chacoense</name>
    <name type="common">Chaco potato</name>
    <dbReference type="NCBI Taxonomy" id="4108"/>
    <lineage>
        <taxon>Eukaryota</taxon>
        <taxon>Viridiplantae</taxon>
        <taxon>Streptophyta</taxon>
        <taxon>Embryophyta</taxon>
        <taxon>Tracheophyta</taxon>
        <taxon>Spermatophyta</taxon>
        <taxon>Magnoliopsida</taxon>
        <taxon>eudicotyledons</taxon>
        <taxon>Gunneridae</taxon>
        <taxon>Pentapetalae</taxon>
        <taxon>asterids</taxon>
        <taxon>lamiids</taxon>
        <taxon>Solanales</taxon>
        <taxon>Solanaceae</taxon>
        <taxon>Solanoideae</taxon>
        <taxon>Solaneae</taxon>
        <taxon>Solanum</taxon>
    </lineage>
</organism>
<accession>A0A0V0GLL9</accession>
<proteinExistence type="predicted"/>
<dbReference type="AlphaFoldDB" id="A0A0V0GLL9"/>